<evidence type="ECO:0000256" key="1">
    <source>
        <dbReference type="SAM" id="MobiDB-lite"/>
    </source>
</evidence>
<protein>
    <submittedName>
        <fullName evidence="4">Pulmonary surfactant-associated protein D-like</fullName>
    </submittedName>
</protein>
<dbReference type="InterPro" id="IPR001304">
    <property type="entry name" value="C-type_lectin-like"/>
</dbReference>
<proteinExistence type="predicted"/>
<organism evidence="3 4">
    <name type="scientific">Branchiostoma floridae</name>
    <name type="common">Florida lancelet</name>
    <name type="synonym">Amphioxus</name>
    <dbReference type="NCBI Taxonomy" id="7739"/>
    <lineage>
        <taxon>Eukaryota</taxon>
        <taxon>Metazoa</taxon>
        <taxon>Chordata</taxon>
        <taxon>Cephalochordata</taxon>
        <taxon>Leptocardii</taxon>
        <taxon>Amphioxiformes</taxon>
        <taxon>Branchiostomatidae</taxon>
        <taxon>Branchiostoma</taxon>
    </lineage>
</organism>
<dbReference type="AlphaFoldDB" id="A0A9J7KL45"/>
<dbReference type="SUPFAM" id="SSF56436">
    <property type="entry name" value="C-type lectin-like"/>
    <property type="match status" value="1"/>
</dbReference>
<feature type="region of interest" description="Disordered" evidence="1">
    <location>
        <begin position="103"/>
        <end position="160"/>
    </location>
</feature>
<dbReference type="Pfam" id="PF00059">
    <property type="entry name" value="Lectin_C"/>
    <property type="match status" value="1"/>
</dbReference>
<name>A0A9J7KL45_BRAFL</name>
<accession>A0A9J7KL45</accession>
<dbReference type="Proteomes" id="UP000001554">
    <property type="component" value="Chromosome 2"/>
</dbReference>
<feature type="domain" description="C-type lectin" evidence="2">
    <location>
        <begin position="1"/>
        <end position="95"/>
    </location>
</feature>
<evidence type="ECO:0000313" key="4">
    <source>
        <dbReference type="RefSeq" id="XP_035665183.1"/>
    </source>
</evidence>
<reference evidence="3" key="1">
    <citation type="journal article" date="2020" name="Nat. Ecol. Evol.">
        <title>Deeply conserved synteny resolves early events in vertebrate evolution.</title>
        <authorList>
            <person name="Simakov O."/>
            <person name="Marletaz F."/>
            <person name="Yue J.X."/>
            <person name="O'Connell B."/>
            <person name="Jenkins J."/>
            <person name="Brandt A."/>
            <person name="Calef R."/>
            <person name="Tung C.H."/>
            <person name="Huang T.K."/>
            <person name="Schmutz J."/>
            <person name="Satoh N."/>
            <person name="Yu J.K."/>
            <person name="Putnam N.H."/>
            <person name="Green R.E."/>
            <person name="Rokhsar D.S."/>
        </authorList>
    </citation>
    <scope>NUCLEOTIDE SEQUENCE [LARGE SCALE GENOMIC DNA]</scope>
    <source>
        <strain evidence="3">S238N-H82</strain>
    </source>
</reference>
<sequence length="160" mass="16900">MGASMASVQSSQEQAFIDQIVPSNTPVLLGMTCDKITGNGDDSGCGWEGDEPVTYANWRSGEPTFTGKKKKRYTVTRNGEWYTVGENDKHYVVCERPDLDSTTQTAINTLVPKVDPTPPGGASDHSGSEESNSTSAGSGSDKAKKSKKSSSEEVSAASGK</sequence>
<dbReference type="Gene3D" id="3.10.100.10">
    <property type="entry name" value="Mannose-Binding Protein A, subunit A"/>
    <property type="match status" value="1"/>
</dbReference>
<dbReference type="KEGG" id="bfo:118408469"/>
<reference evidence="4" key="2">
    <citation type="submission" date="2025-08" db="UniProtKB">
        <authorList>
            <consortium name="RefSeq"/>
        </authorList>
    </citation>
    <scope>IDENTIFICATION</scope>
    <source>
        <strain evidence="4">S238N-H82</strain>
        <tissue evidence="4">Testes</tissue>
    </source>
</reference>
<dbReference type="InterPro" id="IPR016187">
    <property type="entry name" value="CTDL_fold"/>
</dbReference>
<evidence type="ECO:0000313" key="3">
    <source>
        <dbReference type="Proteomes" id="UP000001554"/>
    </source>
</evidence>
<dbReference type="PROSITE" id="PS50041">
    <property type="entry name" value="C_TYPE_LECTIN_2"/>
    <property type="match status" value="1"/>
</dbReference>
<dbReference type="RefSeq" id="XP_035665183.1">
    <property type="nucleotide sequence ID" value="XM_035809290.1"/>
</dbReference>
<keyword evidence="3" id="KW-1185">Reference proteome</keyword>
<evidence type="ECO:0000259" key="2">
    <source>
        <dbReference type="PROSITE" id="PS50041"/>
    </source>
</evidence>
<dbReference type="GeneID" id="118408469"/>
<dbReference type="CDD" id="cd00037">
    <property type="entry name" value="CLECT"/>
    <property type="match status" value="1"/>
</dbReference>
<gene>
    <name evidence="4" type="primary">LOC118408469</name>
</gene>
<dbReference type="InterPro" id="IPR016186">
    <property type="entry name" value="C-type_lectin-like/link_sf"/>
</dbReference>